<accession>A0ACB7IP56</accession>
<dbReference type="Proteomes" id="UP000824881">
    <property type="component" value="Unassembled WGS sequence"/>
</dbReference>
<organism evidence="1 2">
    <name type="scientific">Pleurotus cornucopiae</name>
    <name type="common">Cornucopia mushroom</name>
    <dbReference type="NCBI Taxonomy" id="5321"/>
    <lineage>
        <taxon>Eukaryota</taxon>
        <taxon>Fungi</taxon>
        <taxon>Dikarya</taxon>
        <taxon>Basidiomycota</taxon>
        <taxon>Agaricomycotina</taxon>
        <taxon>Agaricomycetes</taxon>
        <taxon>Agaricomycetidae</taxon>
        <taxon>Agaricales</taxon>
        <taxon>Pleurotineae</taxon>
        <taxon>Pleurotaceae</taxon>
        <taxon>Pleurotus</taxon>
    </lineage>
</organism>
<proteinExistence type="predicted"/>
<gene>
    <name evidence="1" type="ORF">CCMSSC00406_0006905</name>
</gene>
<comment type="caution">
    <text evidence="1">The sequence shown here is derived from an EMBL/GenBank/DDBJ whole genome shotgun (WGS) entry which is preliminary data.</text>
</comment>
<protein>
    <submittedName>
        <fullName evidence="1">Uncharacterized protein</fullName>
    </submittedName>
</protein>
<dbReference type="EMBL" id="WQMT02000008">
    <property type="protein sequence ID" value="KAG9219992.1"/>
    <property type="molecule type" value="Genomic_DNA"/>
</dbReference>
<evidence type="ECO:0000313" key="2">
    <source>
        <dbReference type="Proteomes" id="UP000824881"/>
    </source>
</evidence>
<evidence type="ECO:0000313" key="1">
    <source>
        <dbReference type="EMBL" id="KAG9219992.1"/>
    </source>
</evidence>
<reference evidence="1 2" key="1">
    <citation type="journal article" date="2021" name="Appl. Environ. Microbiol.">
        <title>Genetic linkage and physical mapping for an oyster mushroom Pleurotus cornucopiae and QTL analysis for the trait cap color.</title>
        <authorList>
            <person name="Zhang Y."/>
            <person name="Gao W."/>
            <person name="Sonnenberg A."/>
            <person name="Chen Q."/>
            <person name="Zhang J."/>
            <person name="Huang C."/>
        </authorList>
    </citation>
    <scope>NUCLEOTIDE SEQUENCE [LARGE SCALE GENOMIC DNA]</scope>
    <source>
        <strain evidence="1">CCMSSC00406</strain>
    </source>
</reference>
<name>A0ACB7IP56_PLECO</name>
<keyword evidence="2" id="KW-1185">Reference proteome</keyword>
<sequence length="812" mass="84669">MDNGEQGGASAVAFHGSTTTAFAALTTILLATGSALYVRAKCTTSPPSTSTRTAVASTSATQVETHEHGEERNTQYSATHSDSRDSKTPRTKERRRRGKDPVKEIMKGSKKGNKLLLKLSQAAGDTSVPSSAASDIEFADDLTATSSTPGRSRDASVAKSRSATSSRSASTASSHRSATNVESFESSRTRKMTITPQRSTVSGVMLDDGPTASSSSSVLPVSPHTFQQSNFEPTTRLHALSTDAPPGDSPVSESAATPTPPSTFAAATPRATAPSTQGQVSPSAPSVDSMAHRKPPRLSKQSASPLLEPSLYNGNASGSSYEPSPSCSPPSSLSSVSLTSSSVSNAEDDGVPLTFPTLNTTNSLCQPSSSASSSPKPSPKVSALGPTEHIHGKGGTGPGNLNNELLVGNSIGSAGHSRNPRHGHTPHRTPTPSSQSGNSTPPPSLSAQTQIASLRGALEAARLREDKMRLEMEKRTKDLDALRWESVTWRQREAEFQNQILHLTHHLQAYTALYASMSPQGHPPPPLPPGHHLQLPNMNGKSPHLRMANTPSPAPSPTRLNVAPHVQGNIMLSPMPSPLSQSTHSHMFPYPAMSAPPTPGHPNQPPPSAPPSSSLFSVLFPYAGSQPNGVGGPSRSGRSSVGSLSPDLGAPGSPSQSAYNRGRQRARFWQGSEIDDWIETGGQSQQKGTESGAEEELNTVLADAILKRPDSIRRSSSQQAADDSGQKEGGEFTFPSLSGFGQAVRSAGTRSPEASSSNVDDADACAGPEALVPLNEEQGRTSRVGADWGPIADLGHVGEGVVEAAPGEGRIA</sequence>